<feature type="transmembrane region" description="Helical" evidence="1">
    <location>
        <begin position="12"/>
        <end position="30"/>
    </location>
</feature>
<keyword evidence="1" id="KW-0812">Transmembrane</keyword>
<evidence type="ECO:0000256" key="1">
    <source>
        <dbReference type="SAM" id="Phobius"/>
    </source>
</evidence>
<name>A0AAV4S2L7_CAEEX</name>
<keyword evidence="3" id="KW-1185">Reference proteome</keyword>
<dbReference type="Proteomes" id="UP001054945">
    <property type="component" value="Unassembled WGS sequence"/>
</dbReference>
<sequence length="88" mass="10254">MKSDQRIRHTIYNIYGVCSIFINIYVRFHVHFTSMASHLKRQEPLFPRKLLLTSRKVMPMIGGLRTEAGRLTSLHDRITGRGGNSNRR</sequence>
<protein>
    <submittedName>
        <fullName evidence="2">Uncharacterized protein</fullName>
    </submittedName>
</protein>
<proteinExistence type="predicted"/>
<dbReference type="AlphaFoldDB" id="A0AAV4S2L7"/>
<evidence type="ECO:0000313" key="3">
    <source>
        <dbReference type="Proteomes" id="UP001054945"/>
    </source>
</evidence>
<keyword evidence="1" id="KW-0472">Membrane</keyword>
<evidence type="ECO:0000313" key="2">
    <source>
        <dbReference type="EMBL" id="GIY26846.1"/>
    </source>
</evidence>
<organism evidence="2 3">
    <name type="scientific">Caerostris extrusa</name>
    <name type="common">Bark spider</name>
    <name type="synonym">Caerostris bankana</name>
    <dbReference type="NCBI Taxonomy" id="172846"/>
    <lineage>
        <taxon>Eukaryota</taxon>
        <taxon>Metazoa</taxon>
        <taxon>Ecdysozoa</taxon>
        <taxon>Arthropoda</taxon>
        <taxon>Chelicerata</taxon>
        <taxon>Arachnida</taxon>
        <taxon>Araneae</taxon>
        <taxon>Araneomorphae</taxon>
        <taxon>Entelegynae</taxon>
        <taxon>Araneoidea</taxon>
        <taxon>Araneidae</taxon>
        <taxon>Caerostris</taxon>
    </lineage>
</organism>
<accession>A0AAV4S2L7</accession>
<dbReference type="EMBL" id="BPLR01008741">
    <property type="protein sequence ID" value="GIY26846.1"/>
    <property type="molecule type" value="Genomic_DNA"/>
</dbReference>
<comment type="caution">
    <text evidence="2">The sequence shown here is derived from an EMBL/GenBank/DDBJ whole genome shotgun (WGS) entry which is preliminary data.</text>
</comment>
<gene>
    <name evidence="2" type="ORF">CEXT_347901</name>
</gene>
<keyword evidence="1" id="KW-1133">Transmembrane helix</keyword>
<reference evidence="2 3" key="1">
    <citation type="submission" date="2021-06" db="EMBL/GenBank/DDBJ databases">
        <title>Caerostris extrusa draft genome.</title>
        <authorList>
            <person name="Kono N."/>
            <person name="Arakawa K."/>
        </authorList>
    </citation>
    <scope>NUCLEOTIDE SEQUENCE [LARGE SCALE GENOMIC DNA]</scope>
</reference>